<gene>
    <name evidence="1" type="ORF">DY240_08530</name>
</gene>
<dbReference type="EMBL" id="QUAL01000074">
    <property type="protein sequence ID" value="RIQ29158.1"/>
    <property type="molecule type" value="Genomic_DNA"/>
</dbReference>
<evidence type="ECO:0000313" key="2">
    <source>
        <dbReference type="Proteomes" id="UP000284057"/>
    </source>
</evidence>
<keyword evidence="2" id="KW-1185">Reference proteome</keyword>
<dbReference type="RefSeq" id="WP_119659509.1">
    <property type="nucleotide sequence ID" value="NZ_QUAL01000074.1"/>
</dbReference>
<reference evidence="1 2" key="1">
    <citation type="submission" date="2018-09" db="EMBL/GenBank/DDBJ databases">
        <title>Isolation, diversity and antifungal activity of actinobacteria from wheat.</title>
        <authorList>
            <person name="Han C."/>
        </authorList>
    </citation>
    <scope>NUCLEOTIDE SEQUENCE [LARGE SCALE GENOMIC DNA]</scope>
    <source>
        <strain evidence="1 2">NEAU-YY265</strain>
    </source>
</reference>
<organism evidence="1 2">
    <name type="scientific">Jiangella rhizosphaerae</name>
    <dbReference type="NCBI Taxonomy" id="2293569"/>
    <lineage>
        <taxon>Bacteria</taxon>
        <taxon>Bacillati</taxon>
        <taxon>Actinomycetota</taxon>
        <taxon>Actinomycetes</taxon>
        <taxon>Jiangellales</taxon>
        <taxon>Jiangellaceae</taxon>
        <taxon>Jiangella</taxon>
    </lineage>
</organism>
<dbReference type="Proteomes" id="UP000284057">
    <property type="component" value="Unassembled WGS sequence"/>
</dbReference>
<accession>A0A418KT20</accession>
<dbReference type="AlphaFoldDB" id="A0A418KT20"/>
<proteinExistence type="predicted"/>
<dbReference type="OrthoDB" id="4225995at2"/>
<comment type="caution">
    <text evidence="1">The sequence shown here is derived from an EMBL/GenBank/DDBJ whole genome shotgun (WGS) entry which is preliminary data.</text>
</comment>
<protein>
    <submittedName>
        <fullName evidence="1">Uncharacterized protein</fullName>
    </submittedName>
</protein>
<sequence>MGEFAALVDGVQVIAAVGDATQALVMYDMATTPFGTIRAADRYVVAGGRITANQLVFDTSRLGA</sequence>
<evidence type="ECO:0000313" key="1">
    <source>
        <dbReference type="EMBL" id="RIQ29158.1"/>
    </source>
</evidence>
<dbReference type="Gene3D" id="3.10.450.50">
    <property type="match status" value="1"/>
</dbReference>
<name>A0A418KT20_9ACTN</name>